<dbReference type="Pfam" id="PF00440">
    <property type="entry name" value="TetR_N"/>
    <property type="match status" value="1"/>
</dbReference>
<dbReference type="InterPro" id="IPR023772">
    <property type="entry name" value="DNA-bd_HTH_TetR-type_CS"/>
</dbReference>
<dbReference type="SUPFAM" id="SSF48498">
    <property type="entry name" value="Tetracyclin repressor-like, C-terminal domain"/>
    <property type="match status" value="1"/>
</dbReference>
<dbReference type="PANTHER" id="PTHR47506">
    <property type="entry name" value="TRANSCRIPTIONAL REGULATORY PROTEIN"/>
    <property type="match status" value="1"/>
</dbReference>
<evidence type="ECO:0000313" key="7">
    <source>
        <dbReference type="Proteomes" id="UP000277671"/>
    </source>
</evidence>
<gene>
    <name evidence="6" type="ORF">BDK92_7604</name>
</gene>
<dbReference type="OrthoDB" id="9805134at2"/>
<name>A0A495JW47_9ACTN</name>
<dbReference type="SUPFAM" id="SSF46689">
    <property type="entry name" value="Homeodomain-like"/>
    <property type="match status" value="1"/>
</dbReference>
<evidence type="ECO:0000256" key="2">
    <source>
        <dbReference type="ARBA" id="ARBA00023125"/>
    </source>
</evidence>
<dbReference type="EMBL" id="RBKT01000001">
    <property type="protein sequence ID" value="RKR93091.1"/>
    <property type="molecule type" value="Genomic_DNA"/>
</dbReference>
<dbReference type="InterPro" id="IPR011075">
    <property type="entry name" value="TetR_C"/>
</dbReference>
<dbReference type="PRINTS" id="PR00455">
    <property type="entry name" value="HTHTETR"/>
</dbReference>
<dbReference type="InterPro" id="IPR036271">
    <property type="entry name" value="Tet_transcr_reg_TetR-rel_C_sf"/>
</dbReference>
<dbReference type="Pfam" id="PF16925">
    <property type="entry name" value="TetR_C_13"/>
    <property type="match status" value="1"/>
</dbReference>
<dbReference type="PANTHER" id="PTHR47506:SF1">
    <property type="entry name" value="HTH-TYPE TRANSCRIPTIONAL REGULATOR YJDC"/>
    <property type="match status" value="1"/>
</dbReference>
<proteinExistence type="predicted"/>
<dbReference type="Proteomes" id="UP000277671">
    <property type="component" value="Unassembled WGS sequence"/>
</dbReference>
<evidence type="ECO:0000259" key="5">
    <source>
        <dbReference type="PROSITE" id="PS50977"/>
    </source>
</evidence>
<evidence type="ECO:0000256" key="4">
    <source>
        <dbReference type="PROSITE-ProRule" id="PRU00335"/>
    </source>
</evidence>
<keyword evidence="7" id="KW-1185">Reference proteome</keyword>
<dbReference type="PROSITE" id="PS50977">
    <property type="entry name" value="HTH_TETR_2"/>
    <property type="match status" value="1"/>
</dbReference>
<protein>
    <submittedName>
        <fullName evidence="6">TetR family transcriptional regulator</fullName>
    </submittedName>
</protein>
<organism evidence="6 7">
    <name type="scientific">Micromonospora pisi</name>
    <dbReference type="NCBI Taxonomy" id="589240"/>
    <lineage>
        <taxon>Bacteria</taxon>
        <taxon>Bacillati</taxon>
        <taxon>Actinomycetota</taxon>
        <taxon>Actinomycetes</taxon>
        <taxon>Micromonosporales</taxon>
        <taxon>Micromonosporaceae</taxon>
        <taxon>Micromonospora</taxon>
    </lineage>
</organism>
<reference evidence="6 7" key="1">
    <citation type="submission" date="2018-10" db="EMBL/GenBank/DDBJ databases">
        <title>Sequencing the genomes of 1000 actinobacteria strains.</title>
        <authorList>
            <person name="Klenk H.-P."/>
        </authorList>
    </citation>
    <scope>NUCLEOTIDE SEQUENCE [LARGE SCALE GENOMIC DNA]</scope>
    <source>
        <strain evidence="6 7">DSM 45175</strain>
    </source>
</reference>
<dbReference type="InterPro" id="IPR001647">
    <property type="entry name" value="HTH_TetR"/>
</dbReference>
<dbReference type="Gene3D" id="1.10.10.60">
    <property type="entry name" value="Homeodomain-like"/>
    <property type="match status" value="1"/>
</dbReference>
<dbReference type="Gene3D" id="1.10.357.10">
    <property type="entry name" value="Tetracycline Repressor, domain 2"/>
    <property type="match status" value="1"/>
</dbReference>
<evidence type="ECO:0000313" key="6">
    <source>
        <dbReference type="EMBL" id="RKR93091.1"/>
    </source>
</evidence>
<evidence type="ECO:0000256" key="3">
    <source>
        <dbReference type="ARBA" id="ARBA00023163"/>
    </source>
</evidence>
<dbReference type="RefSeq" id="WP_121161173.1">
    <property type="nucleotide sequence ID" value="NZ_RBKT01000001.1"/>
</dbReference>
<dbReference type="AlphaFoldDB" id="A0A495JW47"/>
<keyword evidence="1" id="KW-0805">Transcription regulation</keyword>
<dbReference type="GO" id="GO:0003677">
    <property type="term" value="F:DNA binding"/>
    <property type="evidence" value="ECO:0007669"/>
    <property type="project" value="UniProtKB-UniRule"/>
</dbReference>
<accession>A0A495JW47</accession>
<evidence type="ECO:0000256" key="1">
    <source>
        <dbReference type="ARBA" id="ARBA00023015"/>
    </source>
</evidence>
<dbReference type="PROSITE" id="PS01081">
    <property type="entry name" value="HTH_TETR_1"/>
    <property type="match status" value="1"/>
</dbReference>
<dbReference type="InterPro" id="IPR009057">
    <property type="entry name" value="Homeodomain-like_sf"/>
</dbReference>
<keyword evidence="3" id="KW-0804">Transcription</keyword>
<sequence>MARNREFDLDVAVAAAMDVFRRKGYEGTSMRDLAEATGLGSGSLYAAFGSKELLYLAALDLYRKRYATPLTTMLRSTGNAREIIHEVFVGVVDDIVQDGRRFACLIVGAAMERAHNDVRVAERLESTTRSLELALFDVLADAQRRGQIPADRSASDLAAFLVMSMQGLRVMGAVNPDRDALMRTAEVALSCL</sequence>
<feature type="DNA-binding region" description="H-T-H motif" evidence="4">
    <location>
        <begin position="29"/>
        <end position="48"/>
    </location>
</feature>
<feature type="domain" description="HTH tetR-type" evidence="5">
    <location>
        <begin position="6"/>
        <end position="66"/>
    </location>
</feature>
<comment type="caution">
    <text evidence="6">The sequence shown here is derived from an EMBL/GenBank/DDBJ whole genome shotgun (WGS) entry which is preliminary data.</text>
</comment>
<keyword evidence="2 4" id="KW-0238">DNA-binding</keyword>